<reference evidence="2 3" key="1">
    <citation type="submission" date="2020-03" db="EMBL/GenBank/DDBJ databases">
        <title>Genomic Encyclopedia of Type Strains, Phase IV (KMG-IV): sequencing the most valuable type-strain genomes for metagenomic binning, comparative biology and taxonomic classification.</title>
        <authorList>
            <person name="Goeker M."/>
        </authorList>
    </citation>
    <scope>NUCLEOTIDE SEQUENCE [LARGE SCALE GENOMIC DNA]</scope>
    <source>
        <strain evidence="2 3">DSM 27651</strain>
    </source>
</reference>
<proteinExistence type="predicted"/>
<dbReference type="Proteomes" id="UP000734218">
    <property type="component" value="Unassembled WGS sequence"/>
</dbReference>
<accession>A0ABX0XN97</accession>
<keyword evidence="1" id="KW-0732">Signal</keyword>
<protein>
    <submittedName>
        <fullName evidence="2">Uncharacterized protein</fullName>
    </submittedName>
</protein>
<keyword evidence="3" id="KW-1185">Reference proteome</keyword>
<gene>
    <name evidence="2" type="ORF">GGR88_001816</name>
</gene>
<evidence type="ECO:0000313" key="2">
    <source>
        <dbReference type="EMBL" id="NJC34342.1"/>
    </source>
</evidence>
<dbReference type="EMBL" id="JAATJE010000001">
    <property type="protein sequence ID" value="NJC34342.1"/>
    <property type="molecule type" value="Genomic_DNA"/>
</dbReference>
<feature type="chain" id="PRO_5047268684" evidence="1">
    <location>
        <begin position="21"/>
        <end position="290"/>
    </location>
</feature>
<sequence>MAGILSLLLAAASPALSAQAAPPPPAPAAAPTAAPTIGYVDQADLALSAPVAAIVTIDRATRLRDARATGVAAGSTRFYVEADVATLLKGTGGLASRVTYLVDVPNDARGRPARLRDRRVIVLARPVPARAGELQLVAADAQIDWTPANEAQLRAILTAAAAADAPPAVTGIASGFSVAGTLPGESETQLFVQTADRRPMTLSVLRRPGETVRWAVSQTEIVDESAAPPPRDTLLWYRLACGLPRTLPPTIAAGADAERIAADYQVVLDGLGPCERQRDESETPTPAQSG</sequence>
<evidence type="ECO:0000256" key="1">
    <source>
        <dbReference type="SAM" id="SignalP"/>
    </source>
</evidence>
<evidence type="ECO:0000313" key="3">
    <source>
        <dbReference type="Proteomes" id="UP000734218"/>
    </source>
</evidence>
<comment type="caution">
    <text evidence="2">The sequence shown here is derived from an EMBL/GenBank/DDBJ whole genome shotgun (WGS) entry which is preliminary data.</text>
</comment>
<organism evidence="2 3">
    <name type="scientific">Sphingomonas jejuensis</name>
    <dbReference type="NCBI Taxonomy" id="904715"/>
    <lineage>
        <taxon>Bacteria</taxon>
        <taxon>Pseudomonadati</taxon>
        <taxon>Pseudomonadota</taxon>
        <taxon>Alphaproteobacteria</taxon>
        <taxon>Sphingomonadales</taxon>
        <taxon>Sphingomonadaceae</taxon>
        <taxon>Sphingomonas</taxon>
    </lineage>
</organism>
<feature type="signal peptide" evidence="1">
    <location>
        <begin position="1"/>
        <end position="20"/>
    </location>
</feature>
<dbReference type="RefSeq" id="WP_167954193.1">
    <property type="nucleotide sequence ID" value="NZ_JAATJE010000001.1"/>
</dbReference>
<name>A0ABX0XN97_9SPHN</name>